<organism evidence="3 4">
    <name type="scientific">Streptomyces finlayi</name>
    <dbReference type="NCBI Taxonomy" id="67296"/>
    <lineage>
        <taxon>Bacteria</taxon>
        <taxon>Bacillati</taxon>
        <taxon>Actinomycetota</taxon>
        <taxon>Actinomycetes</taxon>
        <taxon>Kitasatosporales</taxon>
        <taxon>Streptomycetaceae</taxon>
        <taxon>Streptomyces</taxon>
    </lineage>
</organism>
<dbReference type="InterPro" id="IPR036291">
    <property type="entry name" value="NAD(P)-bd_dom_sf"/>
</dbReference>
<keyword evidence="1" id="KW-0560">Oxidoreductase</keyword>
<dbReference type="RefSeq" id="WP_189825537.1">
    <property type="nucleotide sequence ID" value="NZ_BMVC01000011.1"/>
</dbReference>
<dbReference type="Pfam" id="PF03807">
    <property type="entry name" value="F420_oxidored"/>
    <property type="match status" value="1"/>
</dbReference>
<feature type="domain" description="Pyrroline-5-carboxylate reductase catalytic N-terminal" evidence="2">
    <location>
        <begin position="3"/>
        <end position="103"/>
    </location>
</feature>
<dbReference type="InterPro" id="IPR028939">
    <property type="entry name" value="P5C_Rdtase_cat_N"/>
</dbReference>
<dbReference type="SUPFAM" id="SSF51735">
    <property type="entry name" value="NAD(P)-binding Rossmann-fold domains"/>
    <property type="match status" value="1"/>
</dbReference>
<protein>
    <submittedName>
        <fullName evidence="3">NADP oxidoreductase</fullName>
    </submittedName>
</protein>
<gene>
    <name evidence="3" type="ORF">GCM10010334_53290</name>
</gene>
<dbReference type="PANTHER" id="PTHR14239">
    <property type="entry name" value="DUDULIN-RELATED"/>
    <property type="match status" value="1"/>
</dbReference>
<evidence type="ECO:0000259" key="2">
    <source>
        <dbReference type="Pfam" id="PF03807"/>
    </source>
</evidence>
<reference evidence="3" key="2">
    <citation type="submission" date="2020-09" db="EMBL/GenBank/DDBJ databases">
        <authorList>
            <person name="Sun Q."/>
            <person name="Ohkuma M."/>
        </authorList>
    </citation>
    <scope>NUCLEOTIDE SEQUENCE</scope>
    <source>
        <strain evidence="3">JCM 4637</strain>
    </source>
</reference>
<evidence type="ECO:0000256" key="1">
    <source>
        <dbReference type="ARBA" id="ARBA00023002"/>
    </source>
</evidence>
<reference evidence="3" key="1">
    <citation type="journal article" date="2014" name="Int. J. Syst. Evol. Microbiol.">
        <title>Complete genome sequence of Corynebacterium casei LMG S-19264T (=DSM 44701T), isolated from a smear-ripened cheese.</title>
        <authorList>
            <consortium name="US DOE Joint Genome Institute (JGI-PGF)"/>
            <person name="Walter F."/>
            <person name="Albersmeier A."/>
            <person name="Kalinowski J."/>
            <person name="Ruckert C."/>
        </authorList>
    </citation>
    <scope>NUCLEOTIDE SEQUENCE</scope>
    <source>
        <strain evidence="3">JCM 4637</strain>
    </source>
</reference>
<dbReference type="InterPro" id="IPR051267">
    <property type="entry name" value="STEAP_metalloreductase"/>
</dbReference>
<sequence>MNYAVFGTGVVGRTLAAKLASLGHKVTIGTRDVDRTLAQTDSDESYSAWSAAHADVSLATFADAAAGADVVVNATNGMSSLAALQAAGAANLHGKLLIDVSNPLDFSQGMPPTLNPVGTDSLGEQIQRAFPEARVVKTLNTMNCSVMVEPGLVPGTHNVFLCGDDAEAKKEVSDLLLAFGWPQDALMDLGGITAARATEQALPLWLQLWGAIGHGNFNFRIQQAD</sequence>
<dbReference type="GO" id="GO:0016491">
    <property type="term" value="F:oxidoreductase activity"/>
    <property type="evidence" value="ECO:0007669"/>
    <property type="project" value="UniProtKB-KW"/>
</dbReference>
<comment type="caution">
    <text evidence="3">The sequence shown here is derived from an EMBL/GenBank/DDBJ whole genome shotgun (WGS) entry which is preliminary data.</text>
</comment>
<dbReference type="EMBL" id="BMVC01000011">
    <property type="protein sequence ID" value="GHD04460.1"/>
    <property type="molecule type" value="Genomic_DNA"/>
</dbReference>
<accession>A0A919CC14</accession>
<evidence type="ECO:0000313" key="4">
    <source>
        <dbReference type="Proteomes" id="UP000638353"/>
    </source>
</evidence>
<proteinExistence type="predicted"/>
<name>A0A919CC14_9ACTN</name>
<dbReference type="Gene3D" id="3.40.50.720">
    <property type="entry name" value="NAD(P)-binding Rossmann-like Domain"/>
    <property type="match status" value="1"/>
</dbReference>
<dbReference type="Proteomes" id="UP000638353">
    <property type="component" value="Unassembled WGS sequence"/>
</dbReference>
<dbReference type="AlphaFoldDB" id="A0A919CC14"/>
<evidence type="ECO:0000313" key="3">
    <source>
        <dbReference type="EMBL" id="GHD04460.1"/>
    </source>
</evidence>